<sequence>MVKALAAAGTLETLQLINRQLATLPDELRGCHDLKYLSIVNCVIEKFPVWAKEFHNFEFL</sequence>
<comment type="caution">
    <text evidence="1">The sequence shown here is derived from an EMBL/GenBank/DDBJ whole genome shotgun (WGS) entry which is preliminary data.</text>
</comment>
<organism evidence="1 2">
    <name type="scientific">Phytophthora cactorum</name>
    <dbReference type="NCBI Taxonomy" id="29920"/>
    <lineage>
        <taxon>Eukaryota</taxon>
        <taxon>Sar</taxon>
        <taxon>Stramenopiles</taxon>
        <taxon>Oomycota</taxon>
        <taxon>Peronosporomycetes</taxon>
        <taxon>Peronosporales</taxon>
        <taxon>Peronosporaceae</taxon>
        <taxon>Phytophthora</taxon>
    </lineage>
</organism>
<dbReference type="OrthoDB" id="94053at2759"/>
<keyword evidence="2" id="KW-1185">Reference proteome</keyword>
<dbReference type="InterPro" id="IPR032675">
    <property type="entry name" value="LRR_dom_sf"/>
</dbReference>
<evidence type="ECO:0008006" key="3">
    <source>
        <dbReference type="Google" id="ProtNLM"/>
    </source>
</evidence>
<dbReference type="Proteomes" id="UP000251314">
    <property type="component" value="Unassembled WGS sequence"/>
</dbReference>
<evidence type="ECO:0000313" key="2">
    <source>
        <dbReference type="Proteomes" id="UP000251314"/>
    </source>
</evidence>
<dbReference type="VEuPathDB" id="FungiDB:PC110_g4663"/>
<dbReference type="Gene3D" id="3.80.10.10">
    <property type="entry name" value="Ribonuclease Inhibitor"/>
    <property type="match status" value="1"/>
</dbReference>
<name>A0A329SRI5_9STRA</name>
<evidence type="ECO:0000313" key="1">
    <source>
        <dbReference type="EMBL" id="RAW39151.1"/>
    </source>
</evidence>
<protein>
    <recommendedName>
        <fullName evidence="3">Leucine-rich repeat domain, L domain-like</fullName>
    </recommendedName>
</protein>
<reference evidence="1 2" key="1">
    <citation type="submission" date="2018-01" db="EMBL/GenBank/DDBJ databases">
        <title>Draft genome of the strawberry crown rot pathogen Phytophthora cactorum.</title>
        <authorList>
            <person name="Armitage A.D."/>
            <person name="Lysoe E."/>
            <person name="Nellist C.F."/>
            <person name="Harrison R.J."/>
            <person name="Brurberg M.B."/>
        </authorList>
    </citation>
    <scope>NUCLEOTIDE SEQUENCE [LARGE SCALE GENOMIC DNA]</scope>
    <source>
        <strain evidence="1 2">10300</strain>
    </source>
</reference>
<accession>A0A329SRI5</accession>
<dbReference type="SUPFAM" id="SSF52058">
    <property type="entry name" value="L domain-like"/>
    <property type="match status" value="1"/>
</dbReference>
<dbReference type="EMBL" id="MJFZ01000073">
    <property type="protein sequence ID" value="RAW39151.1"/>
    <property type="molecule type" value="Genomic_DNA"/>
</dbReference>
<proteinExistence type="predicted"/>
<gene>
    <name evidence="1" type="ORF">PC110_g4663</name>
</gene>
<dbReference type="AlphaFoldDB" id="A0A329SRI5"/>